<keyword evidence="1" id="KW-1133">Transmembrane helix</keyword>
<dbReference type="EMBL" id="SHKN01000001">
    <property type="protein sequence ID" value="RZT95748.1"/>
    <property type="molecule type" value="Genomic_DNA"/>
</dbReference>
<evidence type="ECO:0000313" key="2">
    <source>
        <dbReference type="EMBL" id="RZT95748.1"/>
    </source>
</evidence>
<keyword evidence="1" id="KW-0472">Membrane</keyword>
<dbReference type="AlphaFoldDB" id="A0A4Q7VIG8"/>
<gene>
    <name evidence="2" type="ORF">EV201_0373</name>
</gene>
<dbReference type="OrthoDB" id="1493636at2"/>
<reference evidence="2 3" key="1">
    <citation type="submission" date="2019-02" db="EMBL/GenBank/DDBJ databases">
        <title>Genomic Encyclopedia of Type Strains, Phase IV (KMG-IV): sequencing the most valuable type-strain genomes for metagenomic binning, comparative biology and taxonomic classification.</title>
        <authorList>
            <person name="Goeker M."/>
        </authorList>
    </citation>
    <scope>NUCLEOTIDE SEQUENCE [LARGE SCALE GENOMIC DNA]</scope>
    <source>
        <strain evidence="2 3">DSM 28825</strain>
    </source>
</reference>
<organism evidence="2 3">
    <name type="scientific">Ancylomarina subtilis</name>
    <dbReference type="NCBI Taxonomy" id="1639035"/>
    <lineage>
        <taxon>Bacteria</taxon>
        <taxon>Pseudomonadati</taxon>
        <taxon>Bacteroidota</taxon>
        <taxon>Bacteroidia</taxon>
        <taxon>Marinilabiliales</taxon>
        <taxon>Marinifilaceae</taxon>
        <taxon>Ancylomarina</taxon>
    </lineage>
</organism>
<accession>A0A4Q7VIG8</accession>
<protein>
    <submittedName>
        <fullName evidence="2">Uncharacterized protein</fullName>
    </submittedName>
</protein>
<sequence length="193" mass="22407">MRKKIINKRVLFEFVSISFAVFLGMMLNTWKEARDNSELAEKSVQNIKTEILNNKEEVAELLQAHRGHLITVDSLILEMEDSIKVTNRSVSLKFRLINSTSWETAKLTQAVAYMNIDLVTKVSGTYKYQDYYDDLVRKYAQERMTSVPEAYNKSTLEKLQVFIASIIDIEDNLLEYYDDILKSDLLPEMDTKS</sequence>
<dbReference type="Proteomes" id="UP000293562">
    <property type="component" value="Unassembled WGS sequence"/>
</dbReference>
<proteinExistence type="predicted"/>
<name>A0A4Q7VIG8_9BACT</name>
<evidence type="ECO:0000313" key="3">
    <source>
        <dbReference type="Proteomes" id="UP000293562"/>
    </source>
</evidence>
<keyword evidence="1" id="KW-0812">Transmembrane</keyword>
<dbReference type="RefSeq" id="WP_130305684.1">
    <property type="nucleotide sequence ID" value="NZ_SHKN01000001.1"/>
</dbReference>
<evidence type="ECO:0000256" key="1">
    <source>
        <dbReference type="SAM" id="Phobius"/>
    </source>
</evidence>
<comment type="caution">
    <text evidence="2">The sequence shown here is derived from an EMBL/GenBank/DDBJ whole genome shotgun (WGS) entry which is preliminary data.</text>
</comment>
<keyword evidence="3" id="KW-1185">Reference proteome</keyword>
<feature type="transmembrane region" description="Helical" evidence="1">
    <location>
        <begin position="12"/>
        <end position="30"/>
    </location>
</feature>